<evidence type="ECO:0000313" key="1">
    <source>
        <dbReference type="Proteomes" id="UP000095287"/>
    </source>
</evidence>
<protein>
    <submittedName>
        <fullName evidence="2">Uncharacterized protein</fullName>
    </submittedName>
</protein>
<dbReference type="AlphaFoldDB" id="A0A1I7Z2R2"/>
<reference evidence="2" key="1">
    <citation type="submission" date="2016-11" db="UniProtKB">
        <authorList>
            <consortium name="WormBaseParasite"/>
        </authorList>
    </citation>
    <scope>IDENTIFICATION</scope>
</reference>
<name>A0A1I7Z2R2_9BILA</name>
<dbReference type="WBParaSite" id="L893_g22334.t1">
    <property type="protein sequence ID" value="L893_g22334.t1"/>
    <property type="gene ID" value="L893_g22334"/>
</dbReference>
<keyword evidence="1" id="KW-1185">Reference proteome</keyword>
<organism evidence="1 2">
    <name type="scientific">Steinernema glaseri</name>
    <dbReference type="NCBI Taxonomy" id="37863"/>
    <lineage>
        <taxon>Eukaryota</taxon>
        <taxon>Metazoa</taxon>
        <taxon>Ecdysozoa</taxon>
        <taxon>Nematoda</taxon>
        <taxon>Chromadorea</taxon>
        <taxon>Rhabditida</taxon>
        <taxon>Tylenchina</taxon>
        <taxon>Panagrolaimomorpha</taxon>
        <taxon>Strongyloidoidea</taxon>
        <taxon>Steinernematidae</taxon>
        <taxon>Steinernema</taxon>
    </lineage>
</organism>
<accession>A0A1I7Z2R2</accession>
<proteinExistence type="predicted"/>
<evidence type="ECO:0000313" key="2">
    <source>
        <dbReference type="WBParaSite" id="L893_g22334.t1"/>
    </source>
</evidence>
<dbReference type="Proteomes" id="UP000095287">
    <property type="component" value="Unplaced"/>
</dbReference>
<sequence>MECLSRTFCLQNAVCRRLKTKVEGWHETRSHLDALVCPRAVVSDISALLKCETWSLSRTTTMTSRGWKEDDPSFRLS</sequence>